<evidence type="ECO:0000313" key="1">
    <source>
        <dbReference type="EMBL" id="UZD56014.1"/>
    </source>
</evidence>
<dbReference type="EMBL" id="CP110257">
    <property type="protein sequence ID" value="UZD56014.1"/>
    <property type="molecule type" value="Genomic_DNA"/>
</dbReference>
<evidence type="ECO:0008006" key="3">
    <source>
        <dbReference type="Google" id="ProtNLM"/>
    </source>
</evidence>
<reference evidence="1" key="1">
    <citation type="submission" date="2022-10" db="EMBL/GenBank/DDBJ databases">
        <title>Complete genome sequence of Schlegelella aquatica LMG 23380.</title>
        <authorList>
            <person name="Musilova J."/>
            <person name="Kourilova X."/>
            <person name="Bezdicek M."/>
            <person name="Hermankova K."/>
            <person name="Obruca S."/>
            <person name="Sedlar K."/>
        </authorList>
    </citation>
    <scope>NUCLEOTIDE SEQUENCE</scope>
    <source>
        <strain evidence="1">LMG 23380</strain>
    </source>
</reference>
<proteinExistence type="predicted"/>
<dbReference type="RefSeq" id="WP_264893779.1">
    <property type="nucleotide sequence ID" value="NZ_CP110257.1"/>
</dbReference>
<keyword evidence="2" id="KW-1185">Reference proteome</keyword>
<name>A0ABY6MVI8_9BURK</name>
<protein>
    <recommendedName>
        <fullName evidence="3">Outer membrane protein assembly factor BamE</fullName>
    </recommendedName>
</protein>
<gene>
    <name evidence="1" type="ORF">OMP39_05385</name>
</gene>
<accession>A0ABY6MVI8</accession>
<evidence type="ECO:0000313" key="2">
    <source>
        <dbReference type="Proteomes" id="UP001163266"/>
    </source>
</evidence>
<dbReference type="Proteomes" id="UP001163266">
    <property type="component" value="Chromosome"/>
</dbReference>
<organism evidence="1 2">
    <name type="scientific">Caldimonas aquatica</name>
    <dbReference type="NCBI Taxonomy" id="376175"/>
    <lineage>
        <taxon>Bacteria</taxon>
        <taxon>Pseudomonadati</taxon>
        <taxon>Pseudomonadota</taxon>
        <taxon>Betaproteobacteria</taxon>
        <taxon>Burkholderiales</taxon>
        <taxon>Sphaerotilaceae</taxon>
        <taxon>Caldimonas</taxon>
    </lineage>
</organism>
<sequence>MVQRMGPPTGVHPRPEGGKRLEFARGPMGRHTFMVDLDPGGRVLQWEQVLTEARFNALQAGLSRQEVLYRLGRPSHEMHIPRRHERVWSYRYESPFCQWFQVSLDTRTDRVTQTGYNVDPLCDANDREDR</sequence>